<dbReference type="Proteomes" id="UP000000390">
    <property type="component" value="Chromosome"/>
</dbReference>
<dbReference type="eggNOG" id="arCOG02815">
    <property type="taxonomic scope" value="Archaea"/>
</dbReference>
<comment type="cofactor">
    <cofactor evidence="1">
        <name>Zn(2+)</name>
        <dbReference type="ChEBI" id="CHEBI:29105"/>
    </cofactor>
</comment>
<evidence type="ECO:0000256" key="4">
    <source>
        <dbReference type="ARBA" id="ARBA00022833"/>
    </source>
</evidence>
<protein>
    <recommendedName>
        <fullName evidence="2">peptide-methionine (R)-S-oxide reductase</fullName>
        <ecNumber evidence="2">1.8.4.12</ecNumber>
    </recommendedName>
</protein>
<reference evidence="9 10" key="1">
    <citation type="journal article" date="2010" name="J. Bacteriol.">
        <title>Complete genome sequence of Halalkalicoccus jeotgali B3(T), an extremely halophilic archaeon.</title>
        <authorList>
            <person name="Roh S.W."/>
            <person name="Nam Y.D."/>
            <person name="Nam S.H."/>
            <person name="Choi S.H."/>
            <person name="Park H.S."/>
            <person name="Bae J.W."/>
        </authorList>
    </citation>
    <scope>NUCLEOTIDE SEQUENCE [LARGE SCALE GENOMIC DNA]</scope>
    <source>
        <strain evidence="10">DSM 18796 / CECT 7217 / JCM 14584 / KCTC 4019 / B3</strain>
    </source>
</reference>
<dbReference type="AlphaFoldDB" id="D8J7Z2"/>
<sequence length="144" mass="16085">MVEQVFRPPARTVGMSDPDASSEAEWRERLTDEQYHVLREAGTERPFTGEYVDRFEDGTYRCAGCGAELFDSGTKFEHGCGWPSFADAKEGAVEFREDHSHGMERVEVVCANCEGHLGHVFEDGPEPTGDRYCINSAALEFEGQ</sequence>
<organism evidence="9 10">
    <name type="scientific">Halalkalicoccus jeotgali (strain DSM 18796 / CECT 7217 / JCM 14584 / KCTC 4019 / B3)</name>
    <dbReference type="NCBI Taxonomy" id="795797"/>
    <lineage>
        <taxon>Archaea</taxon>
        <taxon>Methanobacteriati</taxon>
        <taxon>Methanobacteriota</taxon>
        <taxon>Stenosarchaea group</taxon>
        <taxon>Halobacteria</taxon>
        <taxon>Halobacteriales</taxon>
        <taxon>Halococcaceae</taxon>
        <taxon>Halalkalicoccus</taxon>
    </lineage>
</organism>
<dbReference type="GO" id="GO:0033743">
    <property type="term" value="F:peptide-methionine (R)-S-oxide reductase activity"/>
    <property type="evidence" value="ECO:0007669"/>
    <property type="project" value="UniProtKB-EC"/>
</dbReference>
<dbReference type="KEGG" id="hje:HacjB3_03570"/>
<dbReference type="PANTHER" id="PTHR10173">
    <property type="entry name" value="METHIONINE SULFOXIDE REDUCTASE"/>
    <property type="match status" value="1"/>
</dbReference>
<dbReference type="GO" id="GO:0005737">
    <property type="term" value="C:cytoplasm"/>
    <property type="evidence" value="ECO:0007669"/>
    <property type="project" value="TreeGrafter"/>
</dbReference>
<evidence type="ECO:0000259" key="8">
    <source>
        <dbReference type="PROSITE" id="PS51790"/>
    </source>
</evidence>
<feature type="domain" description="MsrB" evidence="8">
    <location>
        <begin position="23"/>
        <end position="144"/>
    </location>
</feature>
<dbReference type="PATRIC" id="fig|795797.18.peg.716"/>
<dbReference type="SUPFAM" id="SSF51316">
    <property type="entry name" value="Mss4-like"/>
    <property type="match status" value="1"/>
</dbReference>
<dbReference type="HOGENOM" id="CLU_031040_8_5_2"/>
<dbReference type="InterPro" id="IPR002579">
    <property type="entry name" value="Met_Sox_Rdtase_MsrB_dom"/>
</dbReference>
<keyword evidence="3" id="KW-0479">Metal-binding</keyword>
<evidence type="ECO:0000256" key="2">
    <source>
        <dbReference type="ARBA" id="ARBA00012499"/>
    </source>
</evidence>
<evidence type="ECO:0000256" key="5">
    <source>
        <dbReference type="ARBA" id="ARBA00023002"/>
    </source>
</evidence>
<keyword evidence="5" id="KW-0560">Oxidoreductase</keyword>
<dbReference type="Pfam" id="PF01641">
    <property type="entry name" value="SelR"/>
    <property type="match status" value="1"/>
</dbReference>
<gene>
    <name evidence="9" type="ordered locus">HacjB3_03570</name>
</gene>
<dbReference type="FunFam" id="2.170.150.20:FF:000009">
    <property type="entry name" value="Peptide-methionine (R)-S-oxide reductase"/>
    <property type="match status" value="1"/>
</dbReference>
<name>D8J7Z2_HALJB</name>
<keyword evidence="4" id="KW-0862">Zinc</keyword>
<dbReference type="NCBIfam" id="TIGR00357">
    <property type="entry name" value="peptide-methionine (R)-S-oxide reductase MsrB"/>
    <property type="match status" value="1"/>
</dbReference>
<dbReference type="STRING" id="795797.HacjB3_03570"/>
<proteinExistence type="predicted"/>
<dbReference type="InterPro" id="IPR011057">
    <property type="entry name" value="Mss4-like_sf"/>
</dbReference>
<dbReference type="PANTHER" id="PTHR10173:SF52">
    <property type="entry name" value="METHIONINE-R-SULFOXIDE REDUCTASE B1"/>
    <property type="match status" value="1"/>
</dbReference>
<evidence type="ECO:0000256" key="7">
    <source>
        <dbReference type="SAM" id="MobiDB-lite"/>
    </source>
</evidence>
<evidence type="ECO:0000256" key="6">
    <source>
        <dbReference type="ARBA" id="ARBA00048488"/>
    </source>
</evidence>
<evidence type="ECO:0000256" key="3">
    <source>
        <dbReference type="ARBA" id="ARBA00022723"/>
    </source>
</evidence>
<evidence type="ECO:0000256" key="1">
    <source>
        <dbReference type="ARBA" id="ARBA00001947"/>
    </source>
</evidence>
<dbReference type="InterPro" id="IPR028427">
    <property type="entry name" value="Met_Sox_Rdtase_MsrB"/>
</dbReference>
<evidence type="ECO:0000313" key="9">
    <source>
        <dbReference type="EMBL" id="ADJ14105.1"/>
    </source>
</evidence>
<dbReference type="PROSITE" id="PS51790">
    <property type="entry name" value="MSRB"/>
    <property type="match status" value="1"/>
</dbReference>
<dbReference type="EC" id="1.8.4.12" evidence="2"/>
<dbReference type="GO" id="GO:0006979">
    <property type="term" value="P:response to oxidative stress"/>
    <property type="evidence" value="ECO:0007669"/>
    <property type="project" value="InterPro"/>
</dbReference>
<accession>D8J7Z2</accession>
<dbReference type="GO" id="GO:0030091">
    <property type="term" value="P:protein repair"/>
    <property type="evidence" value="ECO:0007669"/>
    <property type="project" value="InterPro"/>
</dbReference>
<evidence type="ECO:0000313" key="10">
    <source>
        <dbReference type="Proteomes" id="UP000000390"/>
    </source>
</evidence>
<dbReference type="Gene3D" id="2.170.150.20">
    <property type="entry name" value="Peptide methionine sulfoxide reductase"/>
    <property type="match status" value="1"/>
</dbReference>
<dbReference type="EMBL" id="CP002062">
    <property type="protein sequence ID" value="ADJ14105.1"/>
    <property type="molecule type" value="Genomic_DNA"/>
</dbReference>
<feature type="region of interest" description="Disordered" evidence="7">
    <location>
        <begin position="1"/>
        <end position="24"/>
    </location>
</feature>
<dbReference type="GO" id="GO:0046872">
    <property type="term" value="F:metal ion binding"/>
    <property type="evidence" value="ECO:0007669"/>
    <property type="project" value="UniProtKB-KW"/>
</dbReference>
<comment type="catalytic activity">
    <reaction evidence="6">
        <text>L-methionyl-[protein] + [thioredoxin]-disulfide + H2O = L-methionyl-(R)-S-oxide-[protein] + [thioredoxin]-dithiol</text>
        <dbReference type="Rhea" id="RHEA:24164"/>
        <dbReference type="Rhea" id="RHEA-COMP:10698"/>
        <dbReference type="Rhea" id="RHEA-COMP:10700"/>
        <dbReference type="Rhea" id="RHEA-COMP:12313"/>
        <dbReference type="Rhea" id="RHEA-COMP:12314"/>
        <dbReference type="ChEBI" id="CHEBI:15377"/>
        <dbReference type="ChEBI" id="CHEBI:16044"/>
        <dbReference type="ChEBI" id="CHEBI:29950"/>
        <dbReference type="ChEBI" id="CHEBI:45764"/>
        <dbReference type="ChEBI" id="CHEBI:50058"/>
        <dbReference type="EC" id="1.8.4.12"/>
    </reaction>
</comment>